<dbReference type="AlphaFoldDB" id="A0A9I9CCC6"/>
<organism evidence="1">
    <name type="scientific">Cucumis melo</name>
    <name type="common">Muskmelon</name>
    <dbReference type="NCBI Taxonomy" id="3656"/>
    <lineage>
        <taxon>Eukaryota</taxon>
        <taxon>Viridiplantae</taxon>
        <taxon>Streptophyta</taxon>
        <taxon>Embryophyta</taxon>
        <taxon>Tracheophyta</taxon>
        <taxon>Spermatophyta</taxon>
        <taxon>Magnoliopsida</taxon>
        <taxon>eudicotyledons</taxon>
        <taxon>Gunneridae</taxon>
        <taxon>Pentapetalae</taxon>
        <taxon>rosids</taxon>
        <taxon>fabids</taxon>
        <taxon>Cucurbitales</taxon>
        <taxon>Cucurbitaceae</taxon>
        <taxon>Benincaseae</taxon>
        <taxon>Cucumis</taxon>
    </lineage>
</organism>
<name>A0A9I9CCC6_CUCME</name>
<proteinExistence type="predicted"/>
<protein>
    <submittedName>
        <fullName evidence="1">Uncharacterized protein</fullName>
    </submittedName>
</protein>
<evidence type="ECO:0000313" key="1">
    <source>
        <dbReference type="EnsemblPlants" id="MELO3C000574.2.1"/>
    </source>
</evidence>
<dbReference type="EnsemblPlants" id="MELO3C000574.2.1">
    <property type="protein sequence ID" value="MELO3C000574.2.1"/>
    <property type="gene ID" value="MELO3C000574.2"/>
</dbReference>
<sequence length="41" mass="4594">MPPRGQSLMKGQLRLVPSPLENLNVFSLVTFQLKSLSHRSS</sequence>
<reference evidence="1" key="1">
    <citation type="submission" date="2023-03" db="UniProtKB">
        <authorList>
            <consortium name="EnsemblPlants"/>
        </authorList>
    </citation>
    <scope>IDENTIFICATION</scope>
</reference>
<accession>A0A9I9CCC6</accession>
<dbReference type="Gramene" id="MELO3C000574.2.1">
    <property type="protein sequence ID" value="MELO3C000574.2.1"/>
    <property type="gene ID" value="MELO3C000574.2"/>
</dbReference>